<sequence length="102" mass="11382">MTRKKCDFQWGPEERQAFEQIKQEIVHAVALGPVQTGQGVKNVLYTVAGDNGLTWSLWQKAPGEIRGRPLGFWSREYKGSEANYTPALKEILAAYEGVRAAS</sequence>
<dbReference type="Proteomes" id="UP000190648">
    <property type="component" value="Unassembled WGS sequence"/>
</dbReference>
<keyword evidence="3" id="KW-1185">Reference proteome</keyword>
<gene>
    <name evidence="2" type="ORF">AV530_010676</name>
</gene>
<dbReference type="OrthoDB" id="9950135at2759"/>
<dbReference type="InterPro" id="IPR043502">
    <property type="entry name" value="DNA/RNA_pol_sf"/>
</dbReference>
<dbReference type="PANTHER" id="PTHR33064">
    <property type="entry name" value="POL PROTEIN"/>
    <property type="match status" value="1"/>
</dbReference>
<reference evidence="2 3" key="1">
    <citation type="submission" date="2016-02" db="EMBL/GenBank/DDBJ databases">
        <title>Band-tailed pigeon sequencing and assembly.</title>
        <authorList>
            <person name="Soares A.E."/>
            <person name="Novak B.J."/>
            <person name="Rice E.S."/>
            <person name="O'Connell B."/>
            <person name="Chang D."/>
            <person name="Weber S."/>
            <person name="Shapiro B."/>
        </authorList>
    </citation>
    <scope>NUCLEOTIDE SEQUENCE [LARGE SCALE GENOMIC DNA]</scope>
    <source>
        <strain evidence="2">BTP2013</strain>
        <tissue evidence="2">Blood</tissue>
    </source>
</reference>
<evidence type="ECO:0000259" key="1">
    <source>
        <dbReference type="Pfam" id="PF17919"/>
    </source>
</evidence>
<dbReference type="InterPro" id="IPR051320">
    <property type="entry name" value="Viral_Replic_Matur_Polypro"/>
</dbReference>
<name>A0A1V4JK39_PATFA</name>
<dbReference type="AlphaFoldDB" id="A0A1V4JK39"/>
<feature type="domain" description="Reverse transcriptase/retrotransposon-derived protein RNase H-like" evidence="1">
    <location>
        <begin position="10"/>
        <end position="100"/>
    </location>
</feature>
<dbReference type="SUPFAM" id="SSF56672">
    <property type="entry name" value="DNA/RNA polymerases"/>
    <property type="match status" value="1"/>
</dbReference>
<organism evidence="2 3">
    <name type="scientific">Patagioenas fasciata monilis</name>
    <dbReference type="NCBI Taxonomy" id="372326"/>
    <lineage>
        <taxon>Eukaryota</taxon>
        <taxon>Metazoa</taxon>
        <taxon>Chordata</taxon>
        <taxon>Craniata</taxon>
        <taxon>Vertebrata</taxon>
        <taxon>Euteleostomi</taxon>
        <taxon>Archelosauria</taxon>
        <taxon>Archosauria</taxon>
        <taxon>Dinosauria</taxon>
        <taxon>Saurischia</taxon>
        <taxon>Theropoda</taxon>
        <taxon>Coelurosauria</taxon>
        <taxon>Aves</taxon>
        <taxon>Neognathae</taxon>
        <taxon>Neoaves</taxon>
        <taxon>Columbimorphae</taxon>
        <taxon>Columbiformes</taxon>
        <taxon>Columbidae</taxon>
        <taxon>Patagioenas</taxon>
    </lineage>
</organism>
<dbReference type="STRING" id="372326.A0A1V4JK39"/>
<evidence type="ECO:0000313" key="3">
    <source>
        <dbReference type="Proteomes" id="UP000190648"/>
    </source>
</evidence>
<proteinExistence type="predicted"/>
<dbReference type="Pfam" id="PF17919">
    <property type="entry name" value="RT_RNaseH_2"/>
    <property type="match status" value="1"/>
</dbReference>
<dbReference type="EMBL" id="LSYS01007110">
    <property type="protein sequence ID" value="OPJ72553.1"/>
    <property type="molecule type" value="Genomic_DNA"/>
</dbReference>
<evidence type="ECO:0000313" key="2">
    <source>
        <dbReference type="EMBL" id="OPJ72553.1"/>
    </source>
</evidence>
<protein>
    <recommendedName>
        <fullName evidence="1">Reverse transcriptase/retrotransposon-derived protein RNase H-like domain-containing protein</fullName>
    </recommendedName>
</protein>
<dbReference type="InterPro" id="IPR041577">
    <property type="entry name" value="RT_RNaseH_2"/>
</dbReference>
<comment type="caution">
    <text evidence="2">The sequence shown here is derived from an EMBL/GenBank/DDBJ whole genome shotgun (WGS) entry which is preliminary data.</text>
</comment>
<accession>A0A1V4JK39</accession>
<dbReference type="PANTHER" id="PTHR33064:SF29">
    <property type="entry name" value="PEPTIDASE A2 DOMAIN-CONTAINING PROTEIN-RELATED"/>
    <property type="match status" value="1"/>
</dbReference>